<gene>
    <name evidence="11" type="primary">bacA</name>
    <name evidence="11" type="ORF">MB901379_02493</name>
</gene>
<keyword evidence="5 11" id="KW-0067">ATP-binding</keyword>
<evidence type="ECO:0000259" key="10">
    <source>
        <dbReference type="PROSITE" id="PS50929"/>
    </source>
</evidence>
<dbReference type="PROSITE" id="PS50929">
    <property type="entry name" value="ABC_TM1F"/>
    <property type="match status" value="1"/>
</dbReference>
<dbReference type="PROSITE" id="PS00211">
    <property type="entry name" value="ABC_TRANSPORTER_1"/>
    <property type="match status" value="1"/>
</dbReference>
<dbReference type="Gene3D" id="1.20.1560.10">
    <property type="entry name" value="ABC transporter type 1, transmembrane domain"/>
    <property type="match status" value="1"/>
</dbReference>
<dbReference type="OrthoDB" id="9810134at2"/>
<protein>
    <submittedName>
        <fullName evidence="11">Vitamin B12 transport ATP-binding protein BacA</fullName>
    </submittedName>
</protein>
<dbReference type="PANTHER" id="PTHR11384">
    <property type="entry name" value="ATP-BINDING CASSETTE, SUB-FAMILY D MEMBER"/>
    <property type="match status" value="1"/>
</dbReference>
<evidence type="ECO:0000259" key="9">
    <source>
        <dbReference type="PROSITE" id="PS50893"/>
    </source>
</evidence>
<dbReference type="SMART" id="SM00382">
    <property type="entry name" value="AAA"/>
    <property type="match status" value="1"/>
</dbReference>
<sequence length="639" mass="71307">MGPTPFSPSIDWSRAIVDSLFWVGKAWAISAVCLIVALVLFKYLTPWGQQFWRITAQYFIGPNSIRVWLMLGVLLFSVVLAVRLNVLFSYQGNDMYTALQKAFQGTAAGDDAVRRSGVRGFWMSIGVFSVMAVIHVARVMADIYLTQRFIIAWRVWLTDHLTKDWLTGKAYYRDLFIDETIDNPDQRIQQDIDIFTAGTGGGPNQPSNGTASTLLFGAVQSIISVISFTAILWNLSGTLTLFGVSFPRAMFWTVLIYVLVATIISFVIGRPLIWLSFRNEKLNAAFRYALVRLRDAAEAVGFYRGERMEGAQLARLFRPVILNYRRYVRRSIAFNGWNLSVSQTIVPLPWVIQAPRLFTGQIDFGDVGQTATAFGNIHDSLSFFRNNYDAFASFRAAIIRLHGLVDANEKGRALPAVLTRASNDESVELTDVEVRTPAGDRLIDPLDVRLARGDSLVITGRSGSGKTTLLRSLAELWPYATGTLSRPDGDNDTMFLSQLPYVPLGTLRGVVCYPNSPDDIADETVRDTLTKVALAPLCDRLDEERDWAKVLSPGEQQRVAFARILLTKPKAVFLDESTSALDTGLEFALYELLRSELPDCIVVSVSHRPALERLHDQQLELLGGGPWRLHPVEKEPAQV</sequence>
<feature type="transmembrane region" description="Helical" evidence="8">
    <location>
        <begin position="214"/>
        <end position="235"/>
    </location>
</feature>
<evidence type="ECO:0000256" key="3">
    <source>
        <dbReference type="ARBA" id="ARBA00022692"/>
    </source>
</evidence>
<dbReference type="Gene3D" id="3.40.50.300">
    <property type="entry name" value="P-loop containing nucleotide triphosphate hydrolases"/>
    <property type="match status" value="1"/>
</dbReference>
<dbReference type="PROSITE" id="PS50893">
    <property type="entry name" value="ABC_TRANSPORTER_2"/>
    <property type="match status" value="1"/>
</dbReference>
<feature type="domain" description="ABC transmembrane type-1" evidence="10">
    <location>
        <begin position="68"/>
        <end position="393"/>
    </location>
</feature>
<feature type="transmembrane region" description="Helical" evidence="8">
    <location>
        <begin position="255"/>
        <end position="277"/>
    </location>
</feature>
<organism evidence="11 12">
    <name type="scientific">Mycobacterium basiliense</name>
    <dbReference type="NCBI Taxonomy" id="2094119"/>
    <lineage>
        <taxon>Bacteria</taxon>
        <taxon>Bacillati</taxon>
        <taxon>Actinomycetota</taxon>
        <taxon>Actinomycetes</taxon>
        <taxon>Mycobacteriales</taxon>
        <taxon>Mycobacteriaceae</taxon>
        <taxon>Mycobacterium</taxon>
    </lineage>
</organism>
<evidence type="ECO:0000256" key="1">
    <source>
        <dbReference type="ARBA" id="ARBA00004651"/>
    </source>
</evidence>
<keyword evidence="2" id="KW-0813">Transport</keyword>
<keyword evidence="7 8" id="KW-0472">Membrane</keyword>
<dbReference type="PANTHER" id="PTHR11384:SF59">
    <property type="entry name" value="LYSOSOMAL COBALAMIN TRANSPORTER ABCD4"/>
    <property type="match status" value="1"/>
</dbReference>
<keyword evidence="4" id="KW-0547">Nucleotide-binding</keyword>
<dbReference type="GO" id="GO:0140359">
    <property type="term" value="F:ABC-type transporter activity"/>
    <property type="evidence" value="ECO:0007669"/>
    <property type="project" value="InterPro"/>
</dbReference>
<keyword evidence="6 8" id="KW-1133">Transmembrane helix</keyword>
<feature type="domain" description="ABC transporter" evidence="9">
    <location>
        <begin position="427"/>
        <end position="639"/>
    </location>
</feature>
<dbReference type="GO" id="GO:0005524">
    <property type="term" value="F:ATP binding"/>
    <property type="evidence" value="ECO:0007669"/>
    <property type="project" value="UniProtKB-KW"/>
</dbReference>
<evidence type="ECO:0000256" key="4">
    <source>
        <dbReference type="ARBA" id="ARBA00022741"/>
    </source>
</evidence>
<evidence type="ECO:0000256" key="2">
    <source>
        <dbReference type="ARBA" id="ARBA00022448"/>
    </source>
</evidence>
<dbReference type="RefSeq" id="WP_158016901.1">
    <property type="nucleotide sequence ID" value="NZ_CBCSKE010000078.1"/>
</dbReference>
<dbReference type="InterPro" id="IPR017871">
    <property type="entry name" value="ABC_transporter-like_CS"/>
</dbReference>
<dbReference type="InterPro" id="IPR011527">
    <property type="entry name" value="ABC1_TM_dom"/>
</dbReference>
<dbReference type="CDD" id="cd03223">
    <property type="entry name" value="ABCD_peroxisomal_ALDP"/>
    <property type="match status" value="1"/>
</dbReference>
<comment type="subcellular location">
    <subcellularLocation>
        <location evidence="1">Cell membrane</location>
        <topology evidence="1">Multi-pass membrane protein</topology>
    </subcellularLocation>
</comment>
<reference evidence="12" key="1">
    <citation type="submission" date="2018-02" db="EMBL/GenBank/DDBJ databases">
        <authorList>
            <person name="Seth-Smith MB H."/>
            <person name="Seth-Smith H."/>
        </authorList>
    </citation>
    <scope>NUCLEOTIDE SEQUENCE [LARGE SCALE GENOMIC DNA]</scope>
</reference>
<dbReference type="InterPro" id="IPR036640">
    <property type="entry name" value="ABC1_TM_sf"/>
</dbReference>
<dbReference type="AlphaFoldDB" id="A0A3S5CZT0"/>
<dbReference type="InterPro" id="IPR003593">
    <property type="entry name" value="AAA+_ATPase"/>
</dbReference>
<dbReference type="SUPFAM" id="SSF52540">
    <property type="entry name" value="P-loop containing nucleoside triphosphate hydrolases"/>
    <property type="match status" value="1"/>
</dbReference>
<evidence type="ECO:0000256" key="8">
    <source>
        <dbReference type="SAM" id="Phobius"/>
    </source>
</evidence>
<dbReference type="Pfam" id="PF06472">
    <property type="entry name" value="ABC_membrane_2"/>
    <property type="match status" value="1"/>
</dbReference>
<evidence type="ECO:0000256" key="5">
    <source>
        <dbReference type="ARBA" id="ARBA00022840"/>
    </source>
</evidence>
<accession>A0A3S5CZT0</accession>
<feature type="transmembrane region" description="Helical" evidence="8">
    <location>
        <begin position="65"/>
        <end position="86"/>
    </location>
</feature>
<dbReference type="GO" id="GO:0005886">
    <property type="term" value="C:plasma membrane"/>
    <property type="evidence" value="ECO:0007669"/>
    <property type="project" value="UniProtKB-SubCell"/>
</dbReference>
<feature type="transmembrane region" description="Helical" evidence="8">
    <location>
        <begin position="121"/>
        <end position="141"/>
    </location>
</feature>
<keyword evidence="3 8" id="KW-0812">Transmembrane</keyword>
<dbReference type="GO" id="GO:0016887">
    <property type="term" value="F:ATP hydrolysis activity"/>
    <property type="evidence" value="ECO:0007669"/>
    <property type="project" value="InterPro"/>
</dbReference>
<dbReference type="SUPFAM" id="SSF90123">
    <property type="entry name" value="ABC transporter transmembrane region"/>
    <property type="match status" value="1"/>
</dbReference>
<dbReference type="EMBL" id="LR130759">
    <property type="protein sequence ID" value="VDM88926.1"/>
    <property type="molecule type" value="Genomic_DNA"/>
</dbReference>
<name>A0A3S5CZT0_9MYCO</name>
<proteinExistence type="predicted"/>
<evidence type="ECO:0000313" key="12">
    <source>
        <dbReference type="Proteomes" id="UP000269998"/>
    </source>
</evidence>
<evidence type="ECO:0000256" key="6">
    <source>
        <dbReference type="ARBA" id="ARBA00022989"/>
    </source>
</evidence>
<evidence type="ECO:0000256" key="7">
    <source>
        <dbReference type="ARBA" id="ARBA00023136"/>
    </source>
</evidence>
<feature type="transmembrane region" description="Helical" evidence="8">
    <location>
        <begin position="20"/>
        <end position="44"/>
    </location>
</feature>
<dbReference type="InterPro" id="IPR050835">
    <property type="entry name" value="ABC_transporter_sub-D"/>
</dbReference>
<evidence type="ECO:0000313" key="11">
    <source>
        <dbReference type="EMBL" id="VDM88926.1"/>
    </source>
</evidence>
<keyword evidence="12" id="KW-1185">Reference proteome</keyword>
<dbReference type="KEGG" id="mbai:MB901379_02493"/>
<dbReference type="InterPro" id="IPR003439">
    <property type="entry name" value="ABC_transporter-like_ATP-bd"/>
</dbReference>
<dbReference type="InterPro" id="IPR027417">
    <property type="entry name" value="P-loop_NTPase"/>
</dbReference>
<dbReference type="Pfam" id="PF00005">
    <property type="entry name" value="ABC_tran"/>
    <property type="match status" value="1"/>
</dbReference>
<dbReference type="Proteomes" id="UP000269998">
    <property type="component" value="Chromosome"/>
</dbReference>